<dbReference type="PANTHER" id="PTHR40758:SF1">
    <property type="entry name" value="CONSERVED PROTEIN"/>
    <property type="match status" value="1"/>
</dbReference>
<feature type="domain" description="Mycothiol-dependent maleylpyruvate isomerase metal-binding" evidence="2">
    <location>
        <begin position="12"/>
        <end position="135"/>
    </location>
</feature>
<name>A0A2T8FBJ0_9ACTN</name>
<dbReference type="Pfam" id="PF11716">
    <property type="entry name" value="MDMPI_N"/>
    <property type="match status" value="1"/>
</dbReference>
<evidence type="ECO:0000313" key="4">
    <source>
        <dbReference type="Proteomes" id="UP000246018"/>
    </source>
</evidence>
<reference evidence="3 4" key="1">
    <citation type="submission" date="2018-04" db="EMBL/GenBank/DDBJ databases">
        <title>Genome of Nocardioides gansuensis WSJ-1.</title>
        <authorList>
            <person name="Wu S."/>
            <person name="Wang G."/>
        </authorList>
    </citation>
    <scope>NUCLEOTIDE SEQUENCE [LARGE SCALE GENOMIC DNA]</scope>
    <source>
        <strain evidence="3 4">WSJ-1</strain>
    </source>
</reference>
<feature type="domain" description="MDMPI C-terminal" evidence="1">
    <location>
        <begin position="149"/>
        <end position="258"/>
    </location>
</feature>
<sequence length="268" mass="28732">MTRLRPEQYLDHIRLESAAFRAALADCDPGAPVPSCPDWTAADLLHHLTDVQHFWAEMVRNRPAGPHGYVEVEQAPDHAAALAAYDAASAGLLAALEGLAPDVEAWTWAAEPGDHSVGFIQRRQAHEALIHRLDAELAARISTPVDPLLAADGVHEAIGVMYGGCPPWGSFTPSGQHVRLDCTDTGHSVWVALGTFSGTDPRTDTTYADEPDVNLADDPGVEPDVVVDGEAAALDAWLWHRGDDAGLTVAGDQAVFERFREVVSTPIT</sequence>
<dbReference type="InterPro" id="IPR024344">
    <property type="entry name" value="MDMPI_metal-binding"/>
</dbReference>
<organism evidence="3 4">
    <name type="scientific">Nocardioides gansuensis</name>
    <dbReference type="NCBI Taxonomy" id="2138300"/>
    <lineage>
        <taxon>Bacteria</taxon>
        <taxon>Bacillati</taxon>
        <taxon>Actinomycetota</taxon>
        <taxon>Actinomycetes</taxon>
        <taxon>Propionibacteriales</taxon>
        <taxon>Nocardioidaceae</taxon>
        <taxon>Nocardioides</taxon>
    </lineage>
</organism>
<protein>
    <recommendedName>
        <fullName evidence="5">Mycothiol-dependent maleylpyruvate isomerase metal-binding domain-containing protein</fullName>
    </recommendedName>
</protein>
<dbReference type="GO" id="GO:0046872">
    <property type="term" value="F:metal ion binding"/>
    <property type="evidence" value="ECO:0007669"/>
    <property type="project" value="InterPro"/>
</dbReference>
<keyword evidence="4" id="KW-1185">Reference proteome</keyword>
<dbReference type="NCBIfam" id="TIGR03083">
    <property type="entry name" value="maleylpyruvate isomerase family mycothiol-dependent enzyme"/>
    <property type="match status" value="1"/>
</dbReference>
<dbReference type="PANTHER" id="PTHR40758">
    <property type="entry name" value="CONSERVED PROTEIN"/>
    <property type="match status" value="1"/>
</dbReference>
<dbReference type="GO" id="GO:0005886">
    <property type="term" value="C:plasma membrane"/>
    <property type="evidence" value="ECO:0007669"/>
    <property type="project" value="TreeGrafter"/>
</dbReference>
<dbReference type="AlphaFoldDB" id="A0A2T8FBJ0"/>
<evidence type="ECO:0000313" key="3">
    <source>
        <dbReference type="EMBL" id="PVG83067.1"/>
    </source>
</evidence>
<evidence type="ECO:0000259" key="2">
    <source>
        <dbReference type="Pfam" id="PF11716"/>
    </source>
</evidence>
<evidence type="ECO:0008006" key="5">
    <source>
        <dbReference type="Google" id="ProtNLM"/>
    </source>
</evidence>
<comment type="caution">
    <text evidence="3">The sequence shown here is derived from an EMBL/GenBank/DDBJ whole genome shotgun (WGS) entry which is preliminary data.</text>
</comment>
<dbReference type="InterPro" id="IPR010872">
    <property type="entry name" value="MDMPI_C-term_domain"/>
</dbReference>
<dbReference type="InterPro" id="IPR017517">
    <property type="entry name" value="Maleyloyr_isom"/>
</dbReference>
<dbReference type="Pfam" id="PF07398">
    <property type="entry name" value="MDMPI_C"/>
    <property type="match status" value="1"/>
</dbReference>
<dbReference type="EMBL" id="QDGZ01000004">
    <property type="protein sequence ID" value="PVG83067.1"/>
    <property type="molecule type" value="Genomic_DNA"/>
</dbReference>
<dbReference type="Proteomes" id="UP000246018">
    <property type="component" value="Unassembled WGS sequence"/>
</dbReference>
<accession>A0A2T8FBJ0</accession>
<dbReference type="SUPFAM" id="SSF109854">
    <property type="entry name" value="DinB/YfiT-like putative metalloenzymes"/>
    <property type="match status" value="1"/>
</dbReference>
<dbReference type="Gene3D" id="1.20.120.450">
    <property type="entry name" value="dinb family like domain"/>
    <property type="match status" value="1"/>
</dbReference>
<gene>
    <name evidence="3" type="ORF">DDE18_11820</name>
</gene>
<proteinExistence type="predicted"/>
<evidence type="ECO:0000259" key="1">
    <source>
        <dbReference type="Pfam" id="PF07398"/>
    </source>
</evidence>
<dbReference type="InterPro" id="IPR034660">
    <property type="entry name" value="DinB/YfiT-like"/>
</dbReference>
<dbReference type="OrthoDB" id="3671213at2"/>